<dbReference type="Pfam" id="PF13676">
    <property type="entry name" value="TIR_2"/>
    <property type="match status" value="1"/>
</dbReference>
<gene>
    <name evidence="2" type="ORF">EUA98_18970</name>
</gene>
<dbReference type="GO" id="GO:0007165">
    <property type="term" value="P:signal transduction"/>
    <property type="evidence" value="ECO:0007669"/>
    <property type="project" value="InterPro"/>
</dbReference>
<name>A0A4Q5MV74_9MICO</name>
<dbReference type="EMBL" id="SDWW01000079">
    <property type="protein sequence ID" value="RYV49410.1"/>
    <property type="molecule type" value="Genomic_DNA"/>
</dbReference>
<evidence type="ECO:0000259" key="1">
    <source>
        <dbReference type="SMART" id="SM00255"/>
    </source>
</evidence>
<evidence type="ECO:0000313" key="3">
    <source>
        <dbReference type="Proteomes" id="UP000293764"/>
    </source>
</evidence>
<dbReference type="AlphaFoldDB" id="A0A4Q5MV74"/>
<dbReference type="OrthoDB" id="9147462at2"/>
<comment type="caution">
    <text evidence="2">The sequence shown here is derived from an EMBL/GenBank/DDBJ whole genome shotgun (WGS) entry which is preliminary data.</text>
</comment>
<reference evidence="2 3" key="1">
    <citation type="submission" date="2019-01" db="EMBL/GenBank/DDBJ databases">
        <title>Novel species of Cellulomonas.</title>
        <authorList>
            <person name="Liu Q."/>
            <person name="Xin Y.-H."/>
        </authorList>
    </citation>
    <scope>NUCLEOTIDE SEQUENCE [LARGE SCALE GENOMIC DNA]</scope>
    <source>
        <strain evidence="2 3">HLT2-17</strain>
    </source>
</reference>
<sequence>MAIGRTSVFWSYAHEDDANSHGAILRLRDDLADAYSLLSGTSIEIFVDRESIDWGAVWKRGIDSALSEASFLIPIMTPRYFTRPECRRELLEFYAQAKRSDLMELVLPLLYMPIADFSEDNSEEAIRIASTLQYIPWTTLCLLDNTDVKYRKAVHDLAARLHELLESVATTQLERERVAVKAPDTVEEDLAGLLGDAERMWPDWLEAVFSDEIRKAQVSSIQETFNARRRRLRHSRAAATVINGTYQQQAAAELPLAKQYLADAETYSARTIELDPVIRAVCRAAESRPAATDLLLELREKVANALAPIREIERARADGFEMSLRDFIEEMPYVTQTWKEIQRLVTRGEALVIEANAIVTRWVADIDALL</sequence>
<keyword evidence="3" id="KW-1185">Reference proteome</keyword>
<dbReference type="InterPro" id="IPR000157">
    <property type="entry name" value="TIR_dom"/>
</dbReference>
<organism evidence="2 3">
    <name type="scientific">Pengzhenrongella frigida</name>
    <dbReference type="NCBI Taxonomy" id="1259133"/>
    <lineage>
        <taxon>Bacteria</taxon>
        <taxon>Bacillati</taxon>
        <taxon>Actinomycetota</taxon>
        <taxon>Actinomycetes</taxon>
        <taxon>Micrococcales</taxon>
        <taxon>Pengzhenrongella</taxon>
    </lineage>
</organism>
<protein>
    <submittedName>
        <fullName evidence="2">TIR domain-containing protein</fullName>
    </submittedName>
</protein>
<dbReference type="Gene3D" id="3.40.50.10140">
    <property type="entry name" value="Toll/interleukin-1 receptor homology (TIR) domain"/>
    <property type="match status" value="1"/>
</dbReference>
<accession>A0A4Q5MV74</accession>
<dbReference type="InterPro" id="IPR035897">
    <property type="entry name" value="Toll_tir_struct_dom_sf"/>
</dbReference>
<dbReference type="Proteomes" id="UP000293764">
    <property type="component" value="Unassembled WGS sequence"/>
</dbReference>
<proteinExistence type="predicted"/>
<dbReference type="SUPFAM" id="SSF52200">
    <property type="entry name" value="Toll/Interleukin receptor TIR domain"/>
    <property type="match status" value="1"/>
</dbReference>
<evidence type="ECO:0000313" key="2">
    <source>
        <dbReference type="EMBL" id="RYV49410.1"/>
    </source>
</evidence>
<feature type="domain" description="TIR" evidence="1">
    <location>
        <begin position="5"/>
        <end position="160"/>
    </location>
</feature>
<dbReference type="SMART" id="SM00255">
    <property type="entry name" value="TIR"/>
    <property type="match status" value="1"/>
</dbReference>
<dbReference type="RefSeq" id="WP_130104250.1">
    <property type="nucleotide sequence ID" value="NZ_SDWW01000079.1"/>
</dbReference>